<keyword evidence="2" id="KW-1185">Reference proteome</keyword>
<organism evidence="1 2">
    <name type="scientific">Corchorus capsularis</name>
    <name type="common">Jute</name>
    <dbReference type="NCBI Taxonomy" id="210143"/>
    <lineage>
        <taxon>Eukaryota</taxon>
        <taxon>Viridiplantae</taxon>
        <taxon>Streptophyta</taxon>
        <taxon>Embryophyta</taxon>
        <taxon>Tracheophyta</taxon>
        <taxon>Spermatophyta</taxon>
        <taxon>Magnoliopsida</taxon>
        <taxon>eudicotyledons</taxon>
        <taxon>Gunneridae</taxon>
        <taxon>Pentapetalae</taxon>
        <taxon>rosids</taxon>
        <taxon>malvids</taxon>
        <taxon>Malvales</taxon>
        <taxon>Malvaceae</taxon>
        <taxon>Grewioideae</taxon>
        <taxon>Apeibeae</taxon>
        <taxon>Corchorus</taxon>
    </lineage>
</organism>
<feature type="non-terminal residue" evidence="1">
    <location>
        <position position="70"/>
    </location>
</feature>
<gene>
    <name evidence="1" type="ORF">CCACVL1_15020</name>
</gene>
<proteinExistence type="predicted"/>
<sequence>MTSNKSELEDLKKTLLLFKPLKIKWDKRPRPQFHADGSREVSEILFTWSKGCIMHGTARVGSCMAAHGSW</sequence>
<protein>
    <submittedName>
        <fullName evidence="1">Uncharacterized protein</fullName>
    </submittedName>
</protein>
<comment type="caution">
    <text evidence="1">The sequence shown here is derived from an EMBL/GenBank/DDBJ whole genome shotgun (WGS) entry which is preliminary data.</text>
</comment>
<name>A0A1R3I486_COCAP</name>
<reference evidence="1 2" key="1">
    <citation type="submission" date="2013-09" db="EMBL/GenBank/DDBJ databases">
        <title>Corchorus capsularis genome sequencing.</title>
        <authorList>
            <person name="Alam M."/>
            <person name="Haque M.S."/>
            <person name="Islam M.S."/>
            <person name="Emdad E.M."/>
            <person name="Islam M.M."/>
            <person name="Ahmed B."/>
            <person name="Halim A."/>
            <person name="Hossen Q.M.M."/>
            <person name="Hossain M.Z."/>
            <person name="Ahmed R."/>
            <person name="Khan M.M."/>
            <person name="Islam R."/>
            <person name="Rashid M.M."/>
            <person name="Khan S.A."/>
            <person name="Rahman M.S."/>
            <person name="Alam M."/>
        </authorList>
    </citation>
    <scope>NUCLEOTIDE SEQUENCE [LARGE SCALE GENOMIC DNA]</scope>
    <source>
        <strain evidence="2">cv. CVL-1</strain>
        <tissue evidence="1">Whole seedling</tissue>
    </source>
</reference>
<evidence type="ECO:0000313" key="2">
    <source>
        <dbReference type="Proteomes" id="UP000188268"/>
    </source>
</evidence>
<dbReference type="Gramene" id="OMO77416">
    <property type="protein sequence ID" value="OMO77416"/>
    <property type="gene ID" value="CCACVL1_15020"/>
</dbReference>
<dbReference type="EMBL" id="AWWV01010743">
    <property type="protein sequence ID" value="OMO77416.1"/>
    <property type="molecule type" value="Genomic_DNA"/>
</dbReference>
<dbReference type="Proteomes" id="UP000188268">
    <property type="component" value="Unassembled WGS sequence"/>
</dbReference>
<accession>A0A1R3I486</accession>
<dbReference type="AlphaFoldDB" id="A0A1R3I486"/>
<evidence type="ECO:0000313" key="1">
    <source>
        <dbReference type="EMBL" id="OMO77416.1"/>
    </source>
</evidence>